<dbReference type="Gene3D" id="1.20.5.320">
    <property type="entry name" value="6-Phosphogluconate Dehydrogenase, domain 3"/>
    <property type="match status" value="1"/>
</dbReference>
<feature type="signal peptide" evidence="1">
    <location>
        <begin position="1"/>
        <end position="20"/>
    </location>
</feature>
<dbReference type="PROSITE" id="PS51257">
    <property type="entry name" value="PROKAR_LIPOPROTEIN"/>
    <property type="match status" value="1"/>
</dbReference>
<evidence type="ECO:0000256" key="1">
    <source>
        <dbReference type="SAM" id="SignalP"/>
    </source>
</evidence>
<dbReference type="RefSeq" id="WP_343854296.1">
    <property type="nucleotide sequence ID" value="NZ_BAAAFI010000046.1"/>
</dbReference>
<feature type="chain" id="PRO_5046382019" description="Collagen-like protein" evidence="1">
    <location>
        <begin position="21"/>
        <end position="184"/>
    </location>
</feature>
<proteinExistence type="predicted"/>
<sequence>MNKILTIFALIGLVAFQACEGPEGPAGPQGDQGIQGTPGAPGAPGVNIVGITYQATVDFTEEGGWGVALDFPEELVESDVVLAYILWDVIDEKPLWRAIPQTIFFNEGPLVYNFDFTQSFIRLYLEGNIDPASLDDVWTKGQVFRIVVVPSDFPDSRIDFTNYEAVTKMLGIKDSDFTDLEVRK</sequence>
<gene>
    <name evidence="2" type="ORF">GCM10009119_37380</name>
</gene>
<dbReference type="EMBL" id="BAAAFI010000046">
    <property type="protein sequence ID" value="GAA0880768.1"/>
    <property type="molecule type" value="Genomic_DNA"/>
</dbReference>
<comment type="caution">
    <text evidence="2">The sequence shown here is derived from an EMBL/GenBank/DDBJ whole genome shotgun (WGS) entry which is preliminary data.</text>
</comment>
<evidence type="ECO:0000313" key="3">
    <source>
        <dbReference type="Proteomes" id="UP001500469"/>
    </source>
</evidence>
<keyword evidence="1" id="KW-0732">Signal</keyword>
<evidence type="ECO:0008006" key="4">
    <source>
        <dbReference type="Google" id="ProtNLM"/>
    </source>
</evidence>
<evidence type="ECO:0000313" key="2">
    <source>
        <dbReference type="EMBL" id="GAA0880768.1"/>
    </source>
</evidence>
<protein>
    <recommendedName>
        <fullName evidence="4">Collagen-like protein</fullName>
    </recommendedName>
</protein>
<reference evidence="3" key="1">
    <citation type="journal article" date="2019" name="Int. J. Syst. Evol. Microbiol.">
        <title>The Global Catalogue of Microorganisms (GCM) 10K type strain sequencing project: providing services to taxonomists for standard genome sequencing and annotation.</title>
        <authorList>
            <consortium name="The Broad Institute Genomics Platform"/>
            <consortium name="The Broad Institute Genome Sequencing Center for Infectious Disease"/>
            <person name="Wu L."/>
            <person name="Ma J."/>
        </authorList>
    </citation>
    <scope>NUCLEOTIDE SEQUENCE [LARGE SCALE GENOMIC DNA]</scope>
    <source>
        <strain evidence="3">JCM 16112</strain>
    </source>
</reference>
<organism evidence="2 3">
    <name type="scientific">Algoriphagus jejuensis</name>
    <dbReference type="NCBI Taxonomy" id="419934"/>
    <lineage>
        <taxon>Bacteria</taxon>
        <taxon>Pseudomonadati</taxon>
        <taxon>Bacteroidota</taxon>
        <taxon>Cytophagia</taxon>
        <taxon>Cytophagales</taxon>
        <taxon>Cyclobacteriaceae</taxon>
        <taxon>Algoriphagus</taxon>
    </lineage>
</organism>
<name>A0ABP3YH28_9BACT</name>
<dbReference type="Proteomes" id="UP001500469">
    <property type="component" value="Unassembled WGS sequence"/>
</dbReference>
<accession>A0ABP3YH28</accession>
<keyword evidence="3" id="KW-1185">Reference proteome</keyword>